<dbReference type="InterPro" id="IPR003787">
    <property type="entry name" value="Sulphur_relay_DsrE/F-like"/>
</dbReference>
<dbReference type="OrthoDB" id="9812053at2"/>
<sequence length="119" mass="12293">MKSFLFILNASPYGHEAALSALRLAAALTDPEAEPVSLRLFLMSDAVVAALAGQDTGGSTQNLGDMLAELARGGAEIRLCRTCLAARGLLDAGFVPGAAIGTLADVAGWMRTADQILTF</sequence>
<dbReference type="InterPro" id="IPR027396">
    <property type="entry name" value="DsrEFH-like"/>
</dbReference>
<dbReference type="AlphaFoldDB" id="A0A2S0P8L9"/>
<protein>
    <submittedName>
        <fullName evidence="1">Uncharacterized protein</fullName>
    </submittedName>
</protein>
<name>A0A2S0P8L9_9NEIS</name>
<dbReference type="Proteomes" id="UP000244173">
    <property type="component" value="Chromosome"/>
</dbReference>
<dbReference type="EMBL" id="CP028519">
    <property type="protein sequence ID" value="AVY93754.1"/>
    <property type="molecule type" value="Genomic_DNA"/>
</dbReference>
<proteinExistence type="predicted"/>
<dbReference type="PANTHER" id="PTHR34874">
    <property type="entry name" value="PROTEIN YCHN"/>
    <property type="match status" value="1"/>
</dbReference>
<dbReference type="STRING" id="1122240.GCA_000620105_01368"/>
<keyword evidence="2" id="KW-1185">Reference proteome</keyword>
<dbReference type="GO" id="GO:0005829">
    <property type="term" value="C:cytosol"/>
    <property type="evidence" value="ECO:0007669"/>
    <property type="project" value="TreeGrafter"/>
</dbReference>
<evidence type="ECO:0000313" key="2">
    <source>
        <dbReference type="Proteomes" id="UP000244173"/>
    </source>
</evidence>
<dbReference type="RefSeq" id="WP_028498724.1">
    <property type="nucleotide sequence ID" value="NZ_CAURZP010000001.1"/>
</dbReference>
<reference evidence="1 2" key="1">
    <citation type="submission" date="2018-04" db="EMBL/GenBank/DDBJ databases">
        <title>Denitrifier Microvirgula.</title>
        <authorList>
            <person name="Anderson E."/>
            <person name="Jang J."/>
            <person name="Ishii S."/>
        </authorList>
    </citation>
    <scope>NUCLEOTIDE SEQUENCE [LARGE SCALE GENOMIC DNA]</scope>
    <source>
        <strain evidence="1 2">BE2.4</strain>
    </source>
</reference>
<dbReference type="Gene3D" id="3.40.1260.10">
    <property type="entry name" value="DsrEFH-like"/>
    <property type="match status" value="1"/>
</dbReference>
<accession>A0A2S0P8L9</accession>
<dbReference type="PANTHER" id="PTHR34874:SF1">
    <property type="entry name" value="PROTEIN YCHN"/>
    <property type="match status" value="1"/>
</dbReference>
<organism evidence="1 2">
    <name type="scientific">Microvirgula aerodenitrificans</name>
    <dbReference type="NCBI Taxonomy" id="57480"/>
    <lineage>
        <taxon>Bacteria</taxon>
        <taxon>Pseudomonadati</taxon>
        <taxon>Pseudomonadota</taxon>
        <taxon>Betaproteobacteria</taxon>
        <taxon>Neisseriales</taxon>
        <taxon>Aquaspirillaceae</taxon>
        <taxon>Microvirgula</taxon>
    </lineage>
</organism>
<dbReference type="SUPFAM" id="SSF75169">
    <property type="entry name" value="DsrEFH-like"/>
    <property type="match status" value="1"/>
</dbReference>
<dbReference type="Pfam" id="PF02635">
    <property type="entry name" value="DsrE"/>
    <property type="match status" value="1"/>
</dbReference>
<evidence type="ECO:0000313" key="1">
    <source>
        <dbReference type="EMBL" id="AVY93754.1"/>
    </source>
</evidence>
<gene>
    <name evidence="1" type="ORF">DAI18_06600</name>
</gene>
<dbReference type="KEGG" id="maer:DAI18_06600"/>